<organism evidence="2">
    <name type="scientific">viral metagenome</name>
    <dbReference type="NCBI Taxonomy" id="1070528"/>
    <lineage>
        <taxon>unclassified sequences</taxon>
        <taxon>metagenomes</taxon>
        <taxon>organismal metagenomes</taxon>
    </lineage>
</organism>
<sequence length="118" mass="13534">MNQYMITGGGGNHNYGVLPPLFNKFQEMAGGAITHSEHMNHVAVPMTLLFAGGERTKKRDYEEITHDEVIKDDLYDKLLELLQVKNPKNTSRKKEKNAKEPAQSHEMKKRNNRTKKNI</sequence>
<evidence type="ECO:0000313" key="2">
    <source>
        <dbReference type="EMBL" id="QHS96139.1"/>
    </source>
</evidence>
<proteinExistence type="predicted"/>
<dbReference type="EMBL" id="MN739264">
    <property type="protein sequence ID" value="QHS96139.1"/>
    <property type="molecule type" value="Genomic_DNA"/>
</dbReference>
<reference evidence="2" key="1">
    <citation type="journal article" date="2020" name="Nature">
        <title>Giant virus diversity and host interactions through global metagenomics.</title>
        <authorList>
            <person name="Schulz F."/>
            <person name="Roux S."/>
            <person name="Paez-Espino D."/>
            <person name="Jungbluth S."/>
            <person name="Walsh D.A."/>
            <person name="Denef V.J."/>
            <person name="McMahon K.D."/>
            <person name="Konstantinidis K.T."/>
            <person name="Eloe-Fadrosh E.A."/>
            <person name="Kyrpides N.C."/>
            <person name="Woyke T."/>
        </authorList>
    </citation>
    <scope>NUCLEOTIDE SEQUENCE</scope>
    <source>
        <strain evidence="2">GVMAG-M-3300019093-7</strain>
    </source>
</reference>
<accession>A0A6C0BX67</accession>
<name>A0A6C0BX67_9ZZZZ</name>
<feature type="region of interest" description="Disordered" evidence="1">
    <location>
        <begin position="84"/>
        <end position="118"/>
    </location>
</feature>
<protein>
    <submittedName>
        <fullName evidence="2">Uncharacterized protein</fullName>
    </submittedName>
</protein>
<dbReference type="AlphaFoldDB" id="A0A6C0BX67"/>
<feature type="compositionally biased region" description="Basic and acidic residues" evidence="1">
    <location>
        <begin position="97"/>
        <end position="106"/>
    </location>
</feature>
<evidence type="ECO:0000256" key="1">
    <source>
        <dbReference type="SAM" id="MobiDB-lite"/>
    </source>
</evidence>
<feature type="compositionally biased region" description="Basic residues" evidence="1">
    <location>
        <begin position="107"/>
        <end position="118"/>
    </location>
</feature>